<accession>A0ACB8AFD5</accession>
<organism evidence="1 2">
    <name type="scientific">Hygrophoropsis aurantiaca</name>
    <dbReference type="NCBI Taxonomy" id="72124"/>
    <lineage>
        <taxon>Eukaryota</taxon>
        <taxon>Fungi</taxon>
        <taxon>Dikarya</taxon>
        <taxon>Basidiomycota</taxon>
        <taxon>Agaricomycotina</taxon>
        <taxon>Agaricomycetes</taxon>
        <taxon>Agaricomycetidae</taxon>
        <taxon>Boletales</taxon>
        <taxon>Coniophorineae</taxon>
        <taxon>Hygrophoropsidaceae</taxon>
        <taxon>Hygrophoropsis</taxon>
    </lineage>
</organism>
<dbReference type="EMBL" id="MU267658">
    <property type="protein sequence ID" value="KAH7912135.1"/>
    <property type="molecule type" value="Genomic_DNA"/>
</dbReference>
<gene>
    <name evidence="1" type="ORF">BJ138DRAFT_1149050</name>
</gene>
<evidence type="ECO:0000313" key="2">
    <source>
        <dbReference type="Proteomes" id="UP000790377"/>
    </source>
</evidence>
<evidence type="ECO:0000313" key="1">
    <source>
        <dbReference type="EMBL" id="KAH7912135.1"/>
    </source>
</evidence>
<keyword evidence="2" id="KW-1185">Reference proteome</keyword>
<name>A0ACB8AFD5_9AGAM</name>
<comment type="caution">
    <text evidence="1">The sequence shown here is derived from an EMBL/GenBank/DDBJ whole genome shotgun (WGS) entry which is preliminary data.</text>
</comment>
<reference evidence="1" key="1">
    <citation type="journal article" date="2021" name="New Phytol.">
        <title>Evolutionary innovations through gain and loss of genes in the ectomycorrhizal Boletales.</title>
        <authorList>
            <person name="Wu G."/>
            <person name="Miyauchi S."/>
            <person name="Morin E."/>
            <person name="Kuo A."/>
            <person name="Drula E."/>
            <person name="Varga T."/>
            <person name="Kohler A."/>
            <person name="Feng B."/>
            <person name="Cao Y."/>
            <person name="Lipzen A."/>
            <person name="Daum C."/>
            <person name="Hundley H."/>
            <person name="Pangilinan J."/>
            <person name="Johnson J."/>
            <person name="Barry K."/>
            <person name="LaButti K."/>
            <person name="Ng V."/>
            <person name="Ahrendt S."/>
            <person name="Min B."/>
            <person name="Choi I.G."/>
            <person name="Park H."/>
            <person name="Plett J.M."/>
            <person name="Magnuson J."/>
            <person name="Spatafora J.W."/>
            <person name="Nagy L.G."/>
            <person name="Henrissat B."/>
            <person name="Grigoriev I.V."/>
            <person name="Yang Z.L."/>
            <person name="Xu J."/>
            <person name="Martin F.M."/>
        </authorList>
    </citation>
    <scope>NUCLEOTIDE SEQUENCE</scope>
    <source>
        <strain evidence="1">ATCC 28755</strain>
    </source>
</reference>
<protein>
    <submittedName>
        <fullName evidence="1">Uncharacterized protein</fullName>
    </submittedName>
</protein>
<dbReference type="Proteomes" id="UP000790377">
    <property type="component" value="Unassembled WGS sequence"/>
</dbReference>
<sequence>MSRESEPSSLSDRTHSPTSVSSIEFTSTATSDTERSESFSDDDQVVWRLDGSSDSASELESSIQFSSDHEDDFVVLHRPQLDATALGLTLEAGDGQPNSEADLSSAFNTLSIEDRSVFAEDSSSSESEDASHGVGVEFPAYKQKWVRRIESLPESTRSHGRLTPTASYQDAAAFITLHLKDPLNEDQKKLQLLQAIIVELGVRQPSSPDIPTTIKAAKKLLKAEAHINIKEYVAIRNQGQPALQKIMHPSRTALVKSIRKKKNPARLKWVKKQGLQVLLVTCFA</sequence>
<proteinExistence type="predicted"/>